<reference evidence="2" key="1">
    <citation type="submission" date="2020-11" db="EMBL/GenBank/DDBJ databases">
        <title>Complete genome sequence of a novel pathogenic Methylobacterium strain isolated from rice in Vietnam.</title>
        <authorList>
            <person name="Lai K."/>
            <person name="Okazaki S."/>
            <person name="Higashi K."/>
            <person name="Mori H."/>
            <person name="Toyoda A."/>
            <person name="Kurokawa K."/>
        </authorList>
    </citation>
    <scope>NUCLEOTIDE SEQUENCE</scope>
    <source>
        <strain evidence="2">VL1</strain>
    </source>
</reference>
<sequence>MAARRAGHRESRRQFGDGREEREPGGFGGLMTVPSGDRIDSRSAWLVRSPDDITLATSPWGASWVFPGSIIASGSERSDLRSAQSSIVSGYGSRVPLRGPGMT</sequence>
<dbReference type="AlphaFoldDB" id="A0A8H8X0H9"/>
<feature type="region of interest" description="Disordered" evidence="1">
    <location>
        <begin position="75"/>
        <end position="103"/>
    </location>
</feature>
<organism evidence="2 3">
    <name type="scientific">Methylobacterium indicum</name>
    <dbReference type="NCBI Taxonomy" id="1775910"/>
    <lineage>
        <taxon>Bacteria</taxon>
        <taxon>Pseudomonadati</taxon>
        <taxon>Pseudomonadota</taxon>
        <taxon>Alphaproteobacteria</taxon>
        <taxon>Hyphomicrobiales</taxon>
        <taxon>Methylobacteriaceae</taxon>
        <taxon>Methylobacterium</taxon>
    </lineage>
</organism>
<evidence type="ECO:0000313" key="2">
    <source>
        <dbReference type="EMBL" id="BCM87474.1"/>
    </source>
</evidence>
<evidence type="ECO:0000256" key="1">
    <source>
        <dbReference type="SAM" id="MobiDB-lite"/>
    </source>
</evidence>
<name>A0A8H8X0H9_9HYPH</name>
<dbReference type="EMBL" id="AP024145">
    <property type="protein sequence ID" value="BCM87474.1"/>
    <property type="molecule type" value="Genomic_DNA"/>
</dbReference>
<protein>
    <submittedName>
        <fullName evidence="2">Uncharacterized protein</fullName>
    </submittedName>
</protein>
<dbReference type="Proteomes" id="UP000663508">
    <property type="component" value="Chromosome"/>
</dbReference>
<gene>
    <name evidence="2" type="ORF">mvi_59350</name>
</gene>
<proteinExistence type="predicted"/>
<accession>A0A8H8X0H9</accession>
<feature type="region of interest" description="Disordered" evidence="1">
    <location>
        <begin position="1"/>
        <end position="37"/>
    </location>
</feature>
<dbReference type="KEGG" id="mind:mvi_59350"/>
<feature type="compositionally biased region" description="Basic and acidic residues" evidence="1">
    <location>
        <begin position="8"/>
        <end position="24"/>
    </location>
</feature>
<evidence type="ECO:0000313" key="3">
    <source>
        <dbReference type="Proteomes" id="UP000663508"/>
    </source>
</evidence>